<feature type="transmembrane region" description="Helical" evidence="2">
    <location>
        <begin position="60"/>
        <end position="84"/>
    </location>
</feature>
<evidence type="ECO:0008006" key="5">
    <source>
        <dbReference type="Google" id="ProtNLM"/>
    </source>
</evidence>
<keyword evidence="4" id="KW-1185">Reference proteome</keyword>
<evidence type="ECO:0000256" key="2">
    <source>
        <dbReference type="SAM" id="Phobius"/>
    </source>
</evidence>
<keyword evidence="2" id="KW-0472">Membrane</keyword>
<dbReference type="OrthoDB" id="537194at2759"/>
<feature type="transmembrane region" description="Helical" evidence="2">
    <location>
        <begin position="21"/>
        <end position="40"/>
    </location>
</feature>
<organism evidence="3 4">
    <name type="scientific">Chlamydomonas reinhardtii</name>
    <name type="common">Chlamydomonas smithii</name>
    <dbReference type="NCBI Taxonomy" id="3055"/>
    <lineage>
        <taxon>Eukaryota</taxon>
        <taxon>Viridiplantae</taxon>
        <taxon>Chlorophyta</taxon>
        <taxon>core chlorophytes</taxon>
        <taxon>Chlorophyceae</taxon>
        <taxon>CS clade</taxon>
        <taxon>Chlamydomonadales</taxon>
        <taxon>Chlamydomonadaceae</taxon>
        <taxon>Chlamydomonas</taxon>
    </lineage>
</organism>
<evidence type="ECO:0000313" key="3">
    <source>
        <dbReference type="EMBL" id="PNW76226.1"/>
    </source>
</evidence>
<evidence type="ECO:0000256" key="1">
    <source>
        <dbReference type="SAM" id="MobiDB-lite"/>
    </source>
</evidence>
<accession>A0A2K3D6R7</accession>
<keyword evidence="2" id="KW-1133">Transmembrane helix</keyword>
<evidence type="ECO:0000313" key="4">
    <source>
        <dbReference type="Proteomes" id="UP000006906"/>
    </source>
</evidence>
<dbReference type="RefSeq" id="XP_042919166.1">
    <property type="nucleotide sequence ID" value="XM_043068799.1"/>
</dbReference>
<keyword evidence="2" id="KW-0812">Transmembrane</keyword>
<proteinExistence type="predicted"/>
<dbReference type="AlphaFoldDB" id="A0A2K3D6R7"/>
<feature type="compositionally biased region" description="Gly residues" evidence="1">
    <location>
        <begin position="213"/>
        <end position="222"/>
    </location>
</feature>
<protein>
    <recommendedName>
        <fullName evidence="5">PGG domain-containing protein</fullName>
    </recommendedName>
</protein>
<dbReference type="EMBL" id="CM008973">
    <property type="protein sequence ID" value="PNW76226.1"/>
    <property type="molecule type" value="Genomic_DNA"/>
</dbReference>
<feature type="transmembrane region" description="Helical" evidence="2">
    <location>
        <begin position="137"/>
        <end position="161"/>
    </location>
</feature>
<dbReference type="Proteomes" id="UP000006906">
    <property type="component" value="Chromosome 12"/>
</dbReference>
<feature type="region of interest" description="Disordered" evidence="1">
    <location>
        <begin position="209"/>
        <end position="233"/>
    </location>
</feature>
<dbReference type="InParanoid" id="A0A2K3D6R7"/>
<reference evidence="3 4" key="1">
    <citation type="journal article" date="2007" name="Science">
        <title>The Chlamydomonas genome reveals the evolution of key animal and plant functions.</title>
        <authorList>
            <person name="Merchant S.S."/>
            <person name="Prochnik S.E."/>
            <person name="Vallon O."/>
            <person name="Harris E.H."/>
            <person name="Karpowicz S.J."/>
            <person name="Witman G.B."/>
            <person name="Terry A."/>
            <person name="Salamov A."/>
            <person name="Fritz-Laylin L.K."/>
            <person name="Marechal-Drouard L."/>
            <person name="Marshall W.F."/>
            <person name="Qu L.H."/>
            <person name="Nelson D.R."/>
            <person name="Sanderfoot A.A."/>
            <person name="Spalding M.H."/>
            <person name="Kapitonov V.V."/>
            <person name="Ren Q."/>
            <person name="Ferris P."/>
            <person name="Lindquist E."/>
            <person name="Shapiro H."/>
            <person name="Lucas S.M."/>
            <person name="Grimwood J."/>
            <person name="Schmutz J."/>
            <person name="Cardol P."/>
            <person name="Cerutti H."/>
            <person name="Chanfreau G."/>
            <person name="Chen C.L."/>
            <person name="Cognat V."/>
            <person name="Croft M.T."/>
            <person name="Dent R."/>
            <person name="Dutcher S."/>
            <person name="Fernandez E."/>
            <person name="Fukuzawa H."/>
            <person name="Gonzalez-Ballester D."/>
            <person name="Gonzalez-Halphen D."/>
            <person name="Hallmann A."/>
            <person name="Hanikenne M."/>
            <person name="Hippler M."/>
            <person name="Inwood W."/>
            <person name="Jabbari K."/>
            <person name="Kalanon M."/>
            <person name="Kuras R."/>
            <person name="Lefebvre P.A."/>
            <person name="Lemaire S.D."/>
            <person name="Lobanov A.V."/>
            <person name="Lohr M."/>
            <person name="Manuell A."/>
            <person name="Meier I."/>
            <person name="Mets L."/>
            <person name="Mittag M."/>
            <person name="Mittelmeier T."/>
            <person name="Moroney J.V."/>
            <person name="Moseley J."/>
            <person name="Napoli C."/>
            <person name="Nedelcu A.M."/>
            <person name="Niyogi K."/>
            <person name="Novoselov S.V."/>
            <person name="Paulsen I.T."/>
            <person name="Pazour G."/>
            <person name="Purton S."/>
            <person name="Ral J.P."/>
            <person name="Riano-Pachon D.M."/>
            <person name="Riekhof W."/>
            <person name="Rymarquis L."/>
            <person name="Schroda M."/>
            <person name="Stern D."/>
            <person name="Umen J."/>
            <person name="Willows R."/>
            <person name="Wilson N."/>
            <person name="Zimmer S.L."/>
            <person name="Allmer J."/>
            <person name="Balk J."/>
            <person name="Bisova K."/>
            <person name="Chen C.J."/>
            <person name="Elias M."/>
            <person name="Gendler K."/>
            <person name="Hauser C."/>
            <person name="Lamb M.R."/>
            <person name="Ledford H."/>
            <person name="Long J.C."/>
            <person name="Minagawa J."/>
            <person name="Page M.D."/>
            <person name="Pan J."/>
            <person name="Pootakham W."/>
            <person name="Roje S."/>
            <person name="Rose A."/>
            <person name="Stahlberg E."/>
            <person name="Terauchi A.M."/>
            <person name="Yang P."/>
            <person name="Ball S."/>
            <person name="Bowler C."/>
            <person name="Dieckmann C.L."/>
            <person name="Gladyshev V.N."/>
            <person name="Green P."/>
            <person name="Jorgensen R."/>
            <person name="Mayfield S."/>
            <person name="Mueller-Roeber B."/>
            <person name="Rajamani S."/>
            <person name="Sayre R.T."/>
            <person name="Brokstein P."/>
            <person name="Dubchak I."/>
            <person name="Goodstein D."/>
            <person name="Hornick L."/>
            <person name="Huang Y.W."/>
            <person name="Jhaveri J."/>
            <person name="Luo Y."/>
            <person name="Martinez D."/>
            <person name="Ngau W.C."/>
            <person name="Otillar B."/>
            <person name="Poliakov A."/>
            <person name="Porter A."/>
            <person name="Szajkowski L."/>
            <person name="Werner G."/>
            <person name="Zhou K."/>
            <person name="Grigoriev I.V."/>
            <person name="Rokhsar D.S."/>
            <person name="Grossman A.R."/>
        </authorList>
    </citation>
    <scope>NUCLEOTIDE SEQUENCE [LARGE SCALE GENOMIC DNA]</scope>
    <source>
        <strain evidence="4">CC-503</strain>
    </source>
</reference>
<feature type="transmembrane region" description="Helical" evidence="2">
    <location>
        <begin position="105"/>
        <end position="131"/>
    </location>
</feature>
<sequence length="233" mass="24410">MWSIIAHKQGVQATKERLKSYWTTLGVTSALMSALTYPAVTSPPITKQTSGSDVDDPLFVAYVLLNTTSLIMSLVVVIMSVVMLAEVDLVVTDEDLEVFIERYQFLFIGLTAVFGCSILTIITSIVVLAFYNFNKGTAIASAGIVMTGTFAVAAGAAWLALWTRARLKFHIDNANALLKNVVAKLLVKSVAPSTGSSGSLDAAVATAVEASGDSGGPGGAGSSGRNPRMQSSL</sequence>
<dbReference type="GeneID" id="66055733"/>
<name>A0A2K3D6R7_CHLRE</name>
<dbReference type="Gramene" id="PNW76226">
    <property type="protein sequence ID" value="PNW76226"/>
    <property type="gene ID" value="CHLRE_12g543000v5"/>
</dbReference>
<gene>
    <name evidence="3" type="ORF">CHLRE_12g543000v5</name>
</gene>
<dbReference type="KEGG" id="cre:CHLRE_12g543000v5"/>